<protein>
    <submittedName>
        <fullName evidence="2">Uncharacterized protein</fullName>
    </submittedName>
</protein>
<feature type="compositionally biased region" description="Polar residues" evidence="1">
    <location>
        <begin position="70"/>
        <end position="83"/>
    </location>
</feature>
<proteinExistence type="predicted"/>
<evidence type="ECO:0000313" key="2">
    <source>
        <dbReference type="EMBL" id="QHS81310.1"/>
    </source>
</evidence>
<reference evidence="2" key="1">
    <citation type="journal article" date="2020" name="Nature">
        <title>Giant virus diversity and host interactions through global metagenomics.</title>
        <authorList>
            <person name="Schulz F."/>
            <person name="Roux S."/>
            <person name="Paez-Espino D."/>
            <person name="Jungbluth S."/>
            <person name="Walsh D.A."/>
            <person name="Denef V.J."/>
            <person name="McMahon K.D."/>
            <person name="Konstantinidis K.T."/>
            <person name="Eloe-Fadrosh E.A."/>
            <person name="Kyrpides N.C."/>
            <person name="Woyke T."/>
        </authorList>
    </citation>
    <scope>NUCLEOTIDE SEQUENCE</scope>
    <source>
        <strain evidence="2">GVMAG-S-1101161-73</strain>
    </source>
</reference>
<sequence>MSVSIPTVEITSIPLPQFIPRSRREEVTRDTANARNLELQRSSAPIQQAFFRPEPSTSGFGPRVGMQYNDQNGLSSRNQQPFSTPAPAFDPAGPKLVGNVFFDQHAPEYDPRNVARELRGSVKENKSVRGEEESKRILSRGFSSRYVPEGFAENNQLDSLQAYEQLRPKIDDLSTQYRNYE</sequence>
<dbReference type="AlphaFoldDB" id="A0A6C0APD7"/>
<dbReference type="EMBL" id="MN740733">
    <property type="protein sequence ID" value="QHS81310.1"/>
    <property type="molecule type" value="Genomic_DNA"/>
</dbReference>
<accession>A0A6C0APD7</accession>
<evidence type="ECO:0000256" key="1">
    <source>
        <dbReference type="SAM" id="MobiDB-lite"/>
    </source>
</evidence>
<feature type="region of interest" description="Disordered" evidence="1">
    <location>
        <begin position="70"/>
        <end position="90"/>
    </location>
</feature>
<organism evidence="2">
    <name type="scientific">viral metagenome</name>
    <dbReference type="NCBI Taxonomy" id="1070528"/>
    <lineage>
        <taxon>unclassified sequences</taxon>
        <taxon>metagenomes</taxon>
        <taxon>organismal metagenomes</taxon>
    </lineage>
</organism>
<name>A0A6C0APD7_9ZZZZ</name>